<dbReference type="SUPFAM" id="SSF55874">
    <property type="entry name" value="ATPase domain of HSP90 chaperone/DNA topoisomerase II/histidine kinase"/>
    <property type="match status" value="1"/>
</dbReference>
<dbReference type="InterPro" id="IPR003594">
    <property type="entry name" value="HATPase_dom"/>
</dbReference>
<dbReference type="InterPro" id="IPR036890">
    <property type="entry name" value="HATPase_C_sf"/>
</dbReference>
<keyword evidence="4" id="KW-1185">Reference proteome</keyword>
<dbReference type="Proteomes" id="UP000310334">
    <property type="component" value="Unassembled WGS sequence"/>
</dbReference>
<dbReference type="InterPro" id="IPR010559">
    <property type="entry name" value="Sig_transdc_His_kin_internal"/>
</dbReference>
<evidence type="ECO:0000313" key="4">
    <source>
        <dbReference type="Proteomes" id="UP000310334"/>
    </source>
</evidence>
<dbReference type="GO" id="GO:0016020">
    <property type="term" value="C:membrane"/>
    <property type="evidence" value="ECO:0007669"/>
    <property type="project" value="InterPro"/>
</dbReference>
<proteinExistence type="predicted"/>
<dbReference type="EMBL" id="SSNT01000002">
    <property type="protein sequence ID" value="THF82335.1"/>
    <property type="molecule type" value="Genomic_DNA"/>
</dbReference>
<dbReference type="AlphaFoldDB" id="A0A4S4C3T3"/>
<evidence type="ECO:0000259" key="2">
    <source>
        <dbReference type="Pfam" id="PF06580"/>
    </source>
</evidence>
<sequence length="581" mass="65893">MFKLLSTTDSPIKQKIILLALFSTLIPLLVIGPFTFILFNKAVENKVSATITNLLTIADWNIDTLITDIEDISNGIFLSNDIRGFLSNHKVGPSLFRSETASRNTLNNINVVNRPFIHSIYIGNENHGLLKINRGESLAKGNEYQLIKDSSFYHQLMNSSWKGKWFNGHNMRLVTADKQPLIFGRMIRNLDTMNSIGILLISIDSQIFESMFNDVKTKGNILVLDGNHILYSRIDTQVSPLQVTNMIDGSENKGTVIKEIDGTKNIVNYHINEKTGWKVVSIIPYASAVREVNEIRTITITLLIFGLILSIIFAFTLSRKITKQLGLLRLVTEKMEKREVISGIEFNKEDEIGKIGNRFVEIYNRNIDLQLKLYESKIKEKEAELLALQSHINPHFLYNTLNTIYWMALKLHAKPIAKIAISLSKIFKLTLNEGSHITTVKNELDQVESYLEIQNIRFDHKISYSLEVDPAIFETRIIKLLLQPIIENAVYHGLEQLGKGRIIIKGSKQDHCLLFEISDNGKGFDSQNYHTNKMGYALKNINERLKLHYGDGFGLEINSEIGKGTTVFLKVGLEDEGKNIG</sequence>
<accession>A0A4S4C3T3</accession>
<protein>
    <submittedName>
        <fullName evidence="3">Sensor histidine kinase</fullName>
    </submittedName>
</protein>
<keyword evidence="3" id="KW-0418">Kinase</keyword>
<evidence type="ECO:0000313" key="3">
    <source>
        <dbReference type="EMBL" id="THF82335.1"/>
    </source>
</evidence>
<dbReference type="OrthoDB" id="9776552at2"/>
<comment type="caution">
    <text evidence="3">The sequence shown here is derived from an EMBL/GenBank/DDBJ whole genome shotgun (WGS) entry which is preliminary data.</text>
</comment>
<reference evidence="3 4" key="1">
    <citation type="submission" date="2019-04" db="EMBL/GenBank/DDBJ databases">
        <title>Bacillus sediminilitoris sp. nov., isolated from a tidal flat sediment on the East China Sea.</title>
        <authorList>
            <person name="Wei Y."/>
            <person name="Mao H."/>
            <person name="Fang J."/>
        </authorList>
    </citation>
    <scope>NUCLEOTIDE SEQUENCE [LARGE SCALE GENOMIC DNA]</scope>
    <source>
        <strain evidence="3 4">DSL-17</strain>
    </source>
</reference>
<dbReference type="Pfam" id="PF06580">
    <property type="entry name" value="His_kinase"/>
    <property type="match status" value="1"/>
</dbReference>
<evidence type="ECO:0000259" key="1">
    <source>
        <dbReference type="Pfam" id="PF02518"/>
    </source>
</evidence>
<dbReference type="GO" id="GO:0000155">
    <property type="term" value="F:phosphorelay sensor kinase activity"/>
    <property type="evidence" value="ECO:0007669"/>
    <property type="project" value="InterPro"/>
</dbReference>
<name>A0A4S4C3T3_9BACI</name>
<dbReference type="Gene3D" id="3.30.565.10">
    <property type="entry name" value="Histidine kinase-like ATPase, C-terminal domain"/>
    <property type="match status" value="1"/>
</dbReference>
<feature type="domain" description="Histidine kinase/HSP90-like ATPase" evidence="1">
    <location>
        <begin position="478"/>
        <end position="572"/>
    </location>
</feature>
<dbReference type="PANTHER" id="PTHR34220:SF7">
    <property type="entry name" value="SENSOR HISTIDINE KINASE YPDA"/>
    <property type="match status" value="1"/>
</dbReference>
<organism evidence="3 4">
    <name type="scientific">Metabacillus sediminilitoris</name>
    <dbReference type="NCBI Taxonomy" id="2567941"/>
    <lineage>
        <taxon>Bacteria</taxon>
        <taxon>Bacillati</taxon>
        <taxon>Bacillota</taxon>
        <taxon>Bacilli</taxon>
        <taxon>Bacillales</taxon>
        <taxon>Bacillaceae</taxon>
        <taxon>Metabacillus</taxon>
    </lineage>
</organism>
<dbReference type="Pfam" id="PF02518">
    <property type="entry name" value="HATPase_c"/>
    <property type="match status" value="1"/>
</dbReference>
<dbReference type="Gene3D" id="6.10.340.10">
    <property type="match status" value="1"/>
</dbReference>
<feature type="domain" description="Signal transduction histidine kinase internal region" evidence="2">
    <location>
        <begin position="383"/>
        <end position="461"/>
    </location>
</feature>
<gene>
    <name evidence="3" type="ORF">E6W99_02560</name>
</gene>
<keyword evidence="3" id="KW-0808">Transferase</keyword>
<dbReference type="InterPro" id="IPR050640">
    <property type="entry name" value="Bact_2-comp_sensor_kinase"/>
</dbReference>
<dbReference type="RefSeq" id="WP_136351602.1">
    <property type="nucleotide sequence ID" value="NZ_CP046266.1"/>
</dbReference>
<dbReference type="PANTHER" id="PTHR34220">
    <property type="entry name" value="SENSOR HISTIDINE KINASE YPDA"/>
    <property type="match status" value="1"/>
</dbReference>